<organism evidence="4">
    <name type="scientific">Onchocerca flexuosa</name>
    <dbReference type="NCBI Taxonomy" id="387005"/>
    <lineage>
        <taxon>Eukaryota</taxon>
        <taxon>Metazoa</taxon>
        <taxon>Ecdysozoa</taxon>
        <taxon>Nematoda</taxon>
        <taxon>Chromadorea</taxon>
        <taxon>Rhabditida</taxon>
        <taxon>Spirurina</taxon>
        <taxon>Spiruromorpha</taxon>
        <taxon>Filarioidea</taxon>
        <taxon>Onchocercidae</taxon>
        <taxon>Onchocerca</taxon>
    </lineage>
</organism>
<evidence type="ECO:0000256" key="1">
    <source>
        <dbReference type="SAM" id="MobiDB-lite"/>
    </source>
</evidence>
<feature type="region of interest" description="Disordered" evidence="1">
    <location>
        <begin position="1"/>
        <end position="29"/>
    </location>
</feature>
<dbReference type="Proteomes" id="UP000267606">
    <property type="component" value="Unassembled WGS sequence"/>
</dbReference>
<dbReference type="AlphaFoldDB" id="A0A183H8Y3"/>
<reference evidence="4" key="1">
    <citation type="submission" date="2016-06" db="UniProtKB">
        <authorList>
            <consortium name="WormBaseParasite"/>
        </authorList>
    </citation>
    <scope>IDENTIFICATION</scope>
</reference>
<dbReference type="STRING" id="387005.A0A183H8Y3"/>
<proteinExistence type="predicted"/>
<feature type="compositionally biased region" description="Basic and acidic residues" evidence="1">
    <location>
        <begin position="1"/>
        <end position="28"/>
    </location>
</feature>
<dbReference type="Gene3D" id="3.30.420.510">
    <property type="match status" value="1"/>
</dbReference>
<evidence type="ECO:0000313" key="4">
    <source>
        <dbReference type="WBParaSite" id="OFLC_0000394401-mRNA-1"/>
    </source>
</evidence>
<evidence type="ECO:0000313" key="3">
    <source>
        <dbReference type="Proteomes" id="UP000267606"/>
    </source>
</evidence>
<reference evidence="2 3" key="2">
    <citation type="submission" date="2018-11" db="EMBL/GenBank/DDBJ databases">
        <authorList>
            <consortium name="Pathogen Informatics"/>
        </authorList>
    </citation>
    <scope>NUCLEOTIDE SEQUENCE [LARGE SCALE GENOMIC DNA]</scope>
</reference>
<dbReference type="InterPro" id="IPR043129">
    <property type="entry name" value="ATPase_NBD"/>
</dbReference>
<name>A0A183H8Y3_9BILA</name>
<dbReference type="SUPFAM" id="SSF53067">
    <property type="entry name" value="Actin-like ATPase domain"/>
    <property type="match status" value="1"/>
</dbReference>
<dbReference type="EMBL" id="UZAJ01002817">
    <property type="protein sequence ID" value="VDO38318.1"/>
    <property type="molecule type" value="Genomic_DNA"/>
</dbReference>
<gene>
    <name evidence="2" type="ORF">OFLC_LOCUS3945</name>
</gene>
<accession>A0A183H8Y3</accession>
<dbReference type="WBParaSite" id="OFLC_0000394401-mRNA-1">
    <property type="protein sequence ID" value="OFLC_0000394401-mRNA-1"/>
    <property type="gene ID" value="OFLC_0000394401"/>
</dbReference>
<protein>
    <submittedName>
        <fullName evidence="4">Pantothenate kinase</fullName>
    </submittedName>
</protein>
<keyword evidence="3" id="KW-1185">Reference proteome</keyword>
<sequence length="91" mass="10521">MSGDDPTRDAMTEVVKMDRCEDKDDNMDGIRSGMIRRRQRLLSLSVPPMPWFGIDIGGTLVKLVYFEPEDHASFLIVQKLRRIVEQHILPH</sequence>
<evidence type="ECO:0000313" key="2">
    <source>
        <dbReference type="EMBL" id="VDO38318.1"/>
    </source>
</evidence>